<sequence length="75" mass="8216">MSDATAEHGLDIREQIVRIDRALAESRKFQAEQSKLIAEAAKYDRERKLAPFVLAISLSAGVSAALVSLLGRLIH</sequence>
<dbReference type="EMBL" id="JAESVB010000005">
    <property type="protein sequence ID" value="MCB8876134.1"/>
    <property type="molecule type" value="Genomic_DNA"/>
</dbReference>
<reference evidence="2" key="1">
    <citation type="journal article" date="2021" name="Microorganisms">
        <title>Acidisoma silvae sp. nov. and Acidisomacellulosilytica sp. nov., Two Acidophilic Bacteria Isolated from Decaying Wood, Hydrolyzing Cellulose and Producing Poly-3-hydroxybutyrate.</title>
        <authorList>
            <person name="Mieszkin S."/>
            <person name="Pouder E."/>
            <person name="Uroz S."/>
            <person name="Simon-Colin C."/>
            <person name="Alain K."/>
        </authorList>
    </citation>
    <scope>NUCLEOTIDE SEQUENCE</scope>
    <source>
        <strain evidence="2">HW T2.11</strain>
    </source>
</reference>
<feature type="transmembrane region" description="Helical" evidence="1">
    <location>
        <begin position="52"/>
        <end position="74"/>
    </location>
</feature>
<evidence type="ECO:0000313" key="2">
    <source>
        <dbReference type="EMBL" id="MCB8876134.1"/>
    </source>
</evidence>
<keyword evidence="3" id="KW-1185">Reference proteome</keyword>
<accession>A0A964DZI6</accession>
<comment type="caution">
    <text evidence="2">The sequence shown here is derived from an EMBL/GenBank/DDBJ whole genome shotgun (WGS) entry which is preliminary data.</text>
</comment>
<protein>
    <submittedName>
        <fullName evidence="2">Uncharacterized protein</fullName>
    </submittedName>
</protein>
<dbReference type="AlphaFoldDB" id="A0A964DZI6"/>
<evidence type="ECO:0000256" key="1">
    <source>
        <dbReference type="SAM" id="Phobius"/>
    </source>
</evidence>
<gene>
    <name evidence="2" type="ORF">ASILVAE211_13155</name>
</gene>
<name>A0A964DZI6_9PROT</name>
<keyword evidence="1" id="KW-0812">Transmembrane</keyword>
<organism evidence="2 3">
    <name type="scientific">Acidisoma silvae</name>
    <dbReference type="NCBI Taxonomy" id="2802396"/>
    <lineage>
        <taxon>Bacteria</taxon>
        <taxon>Pseudomonadati</taxon>
        <taxon>Pseudomonadota</taxon>
        <taxon>Alphaproteobacteria</taxon>
        <taxon>Acetobacterales</taxon>
        <taxon>Acidocellaceae</taxon>
        <taxon>Acidisoma</taxon>
    </lineage>
</organism>
<keyword evidence="1" id="KW-1133">Transmembrane helix</keyword>
<keyword evidence="1" id="KW-0472">Membrane</keyword>
<proteinExistence type="predicted"/>
<dbReference type="RefSeq" id="WP_227321793.1">
    <property type="nucleotide sequence ID" value="NZ_JAESVB010000005.1"/>
</dbReference>
<dbReference type="Proteomes" id="UP000708298">
    <property type="component" value="Unassembled WGS sequence"/>
</dbReference>
<evidence type="ECO:0000313" key="3">
    <source>
        <dbReference type="Proteomes" id="UP000708298"/>
    </source>
</evidence>
<reference evidence="2" key="2">
    <citation type="submission" date="2021-01" db="EMBL/GenBank/DDBJ databases">
        <authorList>
            <person name="Mieszkin S."/>
            <person name="Pouder E."/>
            <person name="Alain K."/>
        </authorList>
    </citation>
    <scope>NUCLEOTIDE SEQUENCE</scope>
    <source>
        <strain evidence="2">HW T2.11</strain>
    </source>
</reference>